<comment type="caution">
    <text evidence="3">The sequence shown here is derived from an EMBL/GenBank/DDBJ whole genome shotgun (WGS) entry which is preliminary data.</text>
</comment>
<dbReference type="GO" id="GO:0006355">
    <property type="term" value="P:regulation of DNA-templated transcription"/>
    <property type="evidence" value="ECO:0007669"/>
    <property type="project" value="InterPro"/>
</dbReference>
<dbReference type="AlphaFoldDB" id="A0A1E3UMH0"/>
<dbReference type="PANTHER" id="PTHR35807:SF2">
    <property type="entry name" value="TRANSCRIPTIONAL ACTIVATOR DOMAIN"/>
    <property type="match status" value="1"/>
</dbReference>
<protein>
    <recommendedName>
        <fullName evidence="5">GAF domain-containing protein</fullName>
    </recommendedName>
</protein>
<reference evidence="3 4" key="1">
    <citation type="submission" date="2016-08" db="EMBL/GenBank/DDBJ databases">
        <authorList>
            <person name="Seilhamer J.J."/>
        </authorList>
    </citation>
    <scope>NUCLEOTIDE SEQUENCE [LARGE SCALE GENOMIC DNA]</scope>
    <source>
        <strain evidence="3 4">NML150140-1</strain>
    </source>
</reference>
<evidence type="ECO:0008006" key="5">
    <source>
        <dbReference type="Google" id="ProtNLM"/>
    </source>
</evidence>
<dbReference type="Proteomes" id="UP000094271">
    <property type="component" value="Unassembled WGS sequence"/>
</dbReference>
<dbReference type="InterPro" id="IPR036388">
    <property type="entry name" value="WH-like_DNA-bd_sf"/>
</dbReference>
<dbReference type="InterPro" id="IPR029016">
    <property type="entry name" value="GAF-like_dom_sf"/>
</dbReference>
<dbReference type="EMBL" id="MEHA01000003">
    <property type="protein sequence ID" value="ODR54241.1"/>
    <property type="molecule type" value="Genomic_DNA"/>
</dbReference>
<dbReference type="SUPFAM" id="SSF55781">
    <property type="entry name" value="GAF domain-like"/>
    <property type="match status" value="1"/>
</dbReference>
<dbReference type="PANTHER" id="PTHR35807">
    <property type="entry name" value="TRANSCRIPTIONAL REGULATOR REDD-RELATED"/>
    <property type="match status" value="1"/>
</dbReference>
<dbReference type="GO" id="GO:0003677">
    <property type="term" value="F:DNA binding"/>
    <property type="evidence" value="ECO:0007669"/>
    <property type="project" value="InterPro"/>
</dbReference>
<accession>A0A1E3UMH0</accession>
<dbReference type="SUPFAM" id="SSF46894">
    <property type="entry name" value="C-terminal effector domain of the bipartite response regulators"/>
    <property type="match status" value="1"/>
</dbReference>
<proteinExistence type="predicted"/>
<gene>
    <name evidence="3" type="ORF">BEI59_06730</name>
</gene>
<dbReference type="Gene3D" id="1.25.40.10">
    <property type="entry name" value="Tetratricopeptide repeat domain"/>
    <property type="match status" value="1"/>
</dbReference>
<dbReference type="InterPro" id="IPR051677">
    <property type="entry name" value="AfsR-DnrI-RedD_regulator"/>
</dbReference>
<name>A0A1E3UMH0_9FIRM</name>
<keyword evidence="2" id="KW-0804">Transcription</keyword>
<dbReference type="InterPro" id="IPR016032">
    <property type="entry name" value="Sig_transdc_resp-reg_C-effctor"/>
</dbReference>
<evidence type="ECO:0000256" key="1">
    <source>
        <dbReference type="ARBA" id="ARBA00023015"/>
    </source>
</evidence>
<dbReference type="InterPro" id="IPR011990">
    <property type="entry name" value="TPR-like_helical_dom_sf"/>
</dbReference>
<dbReference type="OrthoDB" id="9784397at2"/>
<evidence type="ECO:0000313" key="3">
    <source>
        <dbReference type="EMBL" id="ODR54241.1"/>
    </source>
</evidence>
<dbReference type="RefSeq" id="WP_069431395.1">
    <property type="nucleotide sequence ID" value="NZ_MEHA01000003.1"/>
</dbReference>
<evidence type="ECO:0000313" key="4">
    <source>
        <dbReference type="Proteomes" id="UP000094271"/>
    </source>
</evidence>
<keyword evidence="1" id="KW-0805">Transcription regulation</keyword>
<evidence type="ECO:0000256" key="2">
    <source>
        <dbReference type="ARBA" id="ARBA00023163"/>
    </source>
</evidence>
<organism evidence="3 4">
    <name type="scientific">Eisenbergiella tayi</name>
    <dbReference type="NCBI Taxonomy" id="1432052"/>
    <lineage>
        <taxon>Bacteria</taxon>
        <taxon>Bacillati</taxon>
        <taxon>Bacillota</taxon>
        <taxon>Clostridia</taxon>
        <taxon>Lachnospirales</taxon>
        <taxon>Lachnospiraceae</taxon>
        <taxon>Eisenbergiella</taxon>
    </lineage>
</organism>
<dbReference type="Gene3D" id="1.10.10.10">
    <property type="entry name" value="Winged helix-like DNA-binding domain superfamily/Winged helix DNA-binding domain"/>
    <property type="match status" value="1"/>
</dbReference>
<dbReference type="Gene3D" id="3.30.450.40">
    <property type="match status" value="1"/>
</dbReference>
<sequence length="439" mass="51258">MMNGDRKEGICRLNVDGNGCDYLRILSDLETKLRNNTNPKEKIELALQGALMFYGADRAYVIEVDDELGIGVNTYECCAPGIAPEIDNLQFMPFEMFPRWLCSLKSDTPIIITDLEQIKTEFLEEYRYLEKRSVNSLLAVPFQKRLNAGFLGVDNPKRNVEDPGFLRLVILCIVVELNEILLQEWRERRYASIKQPTIIQANLFGKLEIISATDVLKDDSFTNESGYVLLTFLLLNRKREHPLRLLTDVIWESTDMGNPYNSIKNVVYRLRKTLACIGLRDLIQASHGTFTLNPNYTIFTDVERFDDACKRIDNSSDPAILQALYESIIGLYRGSLLPRYDFYHWLMPKTLYYQNKFLHYMKRYLSMLYREKNYLRVQELSMDLLSIDMYESEVHYYLIKAMLMSGSKTLSQIYFRQAEPYLTDEHMQEVKTLFTSCRT</sequence>